<dbReference type="PANTHER" id="PTHR13604">
    <property type="entry name" value="DC12-RELATED"/>
    <property type="match status" value="1"/>
</dbReference>
<keyword evidence="6" id="KW-0238">DNA-binding</keyword>
<evidence type="ECO:0000313" key="11">
    <source>
        <dbReference type="Proteomes" id="UP001207337"/>
    </source>
</evidence>
<evidence type="ECO:0000313" key="10">
    <source>
        <dbReference type="EMBL" id="MCW9714319.1"/>
    </source>
</evidence>
<dbReference type="Proteomes" id="UP001207337">
    <property type="component" value="Unassembled WGS sequence"/>
</dbReference>
<comment type="similarity">
    <text evidence="1 8">Belongs to the SOS response-associated peptidase family.</text>
</comment>
<proteinExistence type="inferred from homology"/>
<dbReference type="Pfam" id="PF02586">
    <property type="entry name" value="SRAP"/>
    <property type="match status" value="1"/>
</dbReference>
<keyword evidence="5" id="KW-0190">Covalent protein-DNA linkage</keyword>
<keyword evidence="2 8" id="KW-0645">Protease</keyword>
<dbReference type="InterPro" id="IPR003738">
    <property type="entry name" value="SRAP"/>
</dbReference>
<dbReference type="PANTHER" id="PTHR13604:SF0">
    <property type="entry name" value="ABASIC SITE PROCESSING PROTEIN HMCES"/>
    <property type="match status" value="1"/>
</dbReference>
<dbReference type="InterPro" id="IPR036590">
    <property type="entry name" value="SRAP-like"/>
</dbReference>
<protein>
    <recommendedName>
        <fullName evidence="8">Abasic site processing protein</fullName>
        <ecNumber evidence="8">3.4.-.-</ecNumber>
    </recommendedName>
</protein>
<sequence>MSDRFVFKGTQEDIEQQFNVRTERSDFFESHFNITPGSRITVVYQEEERKIYQFRWGLIPPDAEEERAGNENYETTLDAIEENEWLTECLSKRRCLIPAHGFYKWKTTEKKSTPFFIRLLSNELMAMAGIYSIWKSSTGRDVYSCAVLTTEANALIQPVGDKMPVILDTEQYTAWLGEDQLDEQKLNRLIKPYPMSKMAVNRVSEEVNDTDNNNPELIQPIPK</sequence>
<comment type="caution">
    <text evidence="10">The sequence shown here is derived from an EMBL/GenBank/DDBJ whole genome shotgun (WGS) entry which is preliminary data.</text>
</comment>
<evidence type="ECO:0000256" key="3">
    <source>
        <dbReference type="ARBA" id="ARBA00022763"/>
    </source>
</evidence>
<accession>A0ABT3Q2I3</accession>
<dbReference type="EMBL" id="JAJNDC010000005">
    <property type="protein sequence ID" value="MCW9714319.1"/>
    <property type="molecule type" value="Genomic_DNA"/>
</dbReference>
<organism evidence="10 11">
    <name type="scientific">Fodinibius salicampi</name>
    <dbReference type="NCBI Taxonomy" id="1920655"/>
    <lineage>
        <taxon>Bacteria</taxon>
        <taxon>Pseudomonadati</taxon>
        <taxon>Balneolota</taxon>
        <taxon>Balneolia</taxon>
        <taxon>Balneolales</taxon>
        <taxon>Balneolaceae</taxon>
        <taxon>Fodinibius</taxon>
    </lineage>
</organism>
<keyword evidence="7" id="KW-0456">Lyase</keyword>
<reference evidence="10 11" key="1">
    <citation type="submission" date="2021-11" db="EMBL/GenBank/DDBJ databases">
        <title>Aliifidinibius sp. nov., a new bacterium isolated from saline soil.</title>
        <authorList>
            <person name="Galisteo C."/>
            <person name="De La Haba R."/>
            <person name="Sanchez-Porro C."/>
            <person name="Ventosa A."/>
        </authorList>
    </citation>
    <scope>NUCLEOTIDE SEQUENCE [LARGE SCALE GENOMIC DNA]</scope>
    <source>
        <strain evidence="10 11">KACC 190600</strain>
    </source>
</reference>
<evidence type="ECO:0000256" key="9">
    <source>
        <dbReference type="SAM" id="MobiDB-lite"/>
    </source>
</evidence>
<evidence type="ECO:0000256" key="2">
    <source>
        <dbReference type="ARBA" id="ARBA00022670"/>
    </source>
</evidence>
<dbReference type="EC" id="3.4.-.-" evidence="8"/>
<dbReference type="Gene3D" id="3.90.1680.10">
    <property type="entry name" value="SOS response associated peptidase-like"/>
    <property type="match status" value="1"/>
</dbReference>
<dbReference type="RefSeq" id="WP_265791523.1">
    <property type="nucleotide sequence ID" value="NZ_BAABRS010000005.1"/>
</dbReference>
<evidence type="ECO:0000256" key="4">
    <source>
        <dbReference type="ARBA" id="ARBA00022801"/>
    </source>
</evidence>
<keyword evidence="3" id="KW-0227">DNA damage</keyword>
<evidence type="ECO:0000256" key="8">
    <source>
        <dbReference type="RuleBase" id="RU364100"/>
    </source>
</evidence>
<keyword evidence="4 8" id="KW-0378">Hydrolase</keyword>
<evidence type="ECO:0000256" key="1">
    <source>
        <dbReference type="ARBA" id="ARBA00008136"/>
    </source>
</evidence>
<dbReference type="SUPFAM" id="SSF143081">
    <property type="entry name" value="BB1717-like"/>
    <property type="match status" value="1"/>
</dbReference>
<evidence type="ECO:0000256" key="6">
    <source>
        <dbReference type="ARBA" id="ARBA00023125"/>
    </source>
</evidence>
<name>A0ABT3Q2I3_9BACT</name>
<gene>
    <name evidence="10" type="ORF">LQ318_15530</name>
</gene>
<feature type="region of interest" description="Disordered" evidence="9">
    <location>
        <begin position="204"/>
        <end position="223"/>
    </location>
</feature>
<evidence type="ECO:0000256" key="5">
    <source>
        <dbReference type="ARBA" id="ARBA00023124"/>
    </source>
</evidence>
<keyword evidence="11" id="KW-1185">Reference proteome</keyword>
<evidence type="ECO:0000256" key="7">
    <source>
        <dbReference type="ARBA" id="ARBA00023239"/>
    </source>
</evidence>